<dbReference type="GeneID" id="75076854"/>
<keyword evidence="2" id="KW-1185">Reference proteome</keyword>
<reference evidence="1" key="1">
    <citation type="journal article" date="2022" name="Gene">
        <title>A genome-led study on the pathogenesis of Fusobacterium necrophorum infections.</title>
        <authorList>
            <person name="Thapa G."/>
            <person name="Jayal A."/>
            <person name="Sikazwe E."/>
            <person name="Perry T."/>
            <person name="Mohammed Al Balushi A."/>
            <person name="Livingstone P."/>
        </authorList>
    </citation>
    <scope>NUCLEOTIDE SEQUENCE</scope>
    <source>
        <strain evidence="1">BRON_8</strain>
    </source>
</reference>
<gene>
    <name evidence="1" type="ORF">MWG07_04305</name>
</gene>
<protein>
    <submittedName>
        <fullName evidence="1">Uncharacterized protein</fullName>
    </submittedName>
</protein>
<dbReference type="EMBL" id="JAMGTK010000006">
    <property type="protein sequence ID" value="MDK4511494.1"/>
    <property type="molecule type" value="Genomic_DNA"/>
</dbReference>
<evidence type="ECO:0000313" key="2">
    <source>
        <dbReference type="Proteomes" id="UP001173223"/>
    </source>
</evidence>
<name>A0AAW6WB07_9FUSO</name>
<reference evidence="1" key="2">
    <citation type="submission" date="2022-04" db="EMBL/GenBank/DDBJ databases">
        <authorList>
            <person name="Livingstone P.G."/>
        </authorList>
    </citation>
    <scope>NUCLEOTIDE SEQUENCE</scope>
    <source>
        <strain evidence="1">BRON_8</strain>
    </source>
</reference>
<evidence type="ECO:0000313" key="1">
    <source>
        <dbReference type="EMBL" id="MDK4511494.1"/>
    </source>
</evidence>
<sequence>MANDYSIKECAKMNGEEKETFYCYVKENVSIEKALDVMEFEMENGEFNTFVFVDEEELRQETGLEIDDEGNFYDLLSKDLDNNSIFDRYDDDFKDSDYFESTYDIED</sequence>
<proteinExistence type="predicted"/>
<dbReference type="AlphaFoldDB" id="A0AAW6WB07"/>
<dbReference type="Proteomes" id="UP001173223">
    <property type="component" value="Unassembled WGS sequence"/>
</dbReference>
<dbReference type="RefSeq" id="WP_009006324.1">
    <property type="nucleotide sequence ID" value="NZ_CABMIK010000002.1"/>
</dbReference>
<comment type="caution">
    <text evidence="1">The sequence shown here is derived from an EMBL/GenBank/DDBJ whole genome shotgun (WGS) entry which is preliminary data.</text>
</comment>
<accession>A0AAW6WB07</accession>
<organism evidence="1 2">
    <name type="scientific">Fusobacterium necrophorum</name>
    <dbReference type="NCBI Taxonomy" id="859"/>
    <lineage>
        <taxon>Bacteria</taxon>
        <taxon>Fusobacteriati</taxon>
        <taxon>Fusobacteriota</taxon>
        <taxon>Fusobacteriia</taxon>
        <taxon>Fusobacteriales</taxon>
        <taxon>Fusobacteriaceae</taxon>
        <taxon>Fusobacterium</taxon>
    </lineage>
</organism>